<organism evidence="4 5">
    <name type="scientific">Marasmius crinis-equi</name>
    <dbReference type="NCBI Taxonomy" id="585013"/>
    <lineage>
        <taxon>Eukaryota</taxon>
        <taxon>Fungi</taxon>
        <taxon>Dikarya</taxon>
        <taxon>Basidiomycota</taxon>
        <taxon>Agaricomycotina</taxon>
        <taxon>Agaricomycetes</taxon>
        <taxon>Agaricomycetidae</taxon>
        <taxon>Agaricales</taxon>
        <taxon>Marasmiineae</taxon>
        <taxon>Marasmiaceae</taxon>
        <taxon>Marasmius</taxon>
    </lineage>
</organism>
<proteinExistence type="predicted"/>
<protein>
    <submittedName>
        <fullName evidence="4">Uncharacterized protein</fullName>
    </submittedName>
</protein>
<keyword evidence="3" id="KW-0732">Signal</keyword>
<feature type="chain" id="PRO_5046662867" evidence="3">
    <location>
        <begin position="20"/>
        <end position="208"/>
    </location>
</feature>
<evidence type="ECO:0000313" key="5">
    <source>
        <dbReference type="Proteomes" id="UP001465976"/>
    </source>
</evidence>
<gene>
    <name evidence="4" type="ORF">V5O48_002975</name>
</gene>
<keyword evidence="2" id="KW-0812">Transmembrane</keyword>
<evidence type="ECO:0000256" key="3">
    <source>
        <dbReference type="SAM" id="SignalP"/>
    </source>
</evidence>
<dbReference type="Proteomes" id="UP001465976">
    <property type="component" value="Unassembled WGS sequence"/>
</dbReference>
<evidence type="ECO:0000256" key="2">
    <source>
        <dbReference type="SAM" id="Phobius"/>
    </source>
</evidence>
<reference evidence="4 5" key="1">
    <citation type="submission" date="2024-02" db="EMBL/GenBank/DDBJ databases">
        <title>A draft genome for the cacao thread blight pathogen Marasmius crinis-equi.</title>
        <authorList>
            <person name="Cohen S.P."/>
            <person name="Baruah I.K."/>
            <person name="Amoako-Attah I."/>
            <person name="Bukari Y."/>
            <person name="Meinhardt L.W."/>
            <person name="Bailey B.A."/>
        </authorList>
    </citation>
    <scope>NUCLEOTIDE SEQUENCE [LARGE SCALE GENOMIC DNA]</scope>
    <source>
        <strain evidence="4 5">GH-76</strain>
    </source>
</reference>
<comment type="caution">
    <text evidence="4">The sequence shown here is derived from an EMBL/GenBank/DDBJ whole genome shotgun (WGS) entry which is preliminary data.</text>
</comment>
<sequence length="208" mass="20536">MFSKATLLALAATAVSVDALSLHTPTNAHSASSIDVAWDFSDSDPTFTLELAHPNFRSDFALANNCDPASGGITVVLPTVTDFDAQYSIRAVNVSNINQEYARTGNFLIEQTVSSTTSGTASTTASSATNPPSGSSTTVSQTSGSGSSTGTSNGSSTTSGSSTSSSGTSANTGSPTNTPQNGGGNGAASIGISFGAIVAGVFAAVGLF</sequence>
<accession>A0ABR3FV70</accession>
<feature type="compositionally biased region" description="Low complexity" evidence="1">
    <location>
        <begin position="118"/>
        <end position="180"/>
    </location>
</feature>
<keyword evidence="2" id="KW-0472">Membrane</keyword>
<feature type="transmembrane region" description="Helical" evidence="2">
    <location>
        <begin position="186"/>
        <end position="207"/>
    </location>
</feature>
<feature type="signal peptide" evidence="3">
    <location>
        <begin position="1"/>
        <end position="19"/>
    </location>
</feature>
<keyword evidence="2" id="KW-1133">Transmembrane helix</keyword>
<evidence type="ECO:0000313" key="4">
    <source>
        <dbReference type="EMBL" id="KAL0579032.1"/>
    </source>
</evidence>
<feature type="region of interest" description="Disordered" evidence="1">
    <location>
        <begin position="118"/>
        <end position="182"/>
    </location>
</feature>
<evidence type="ECO:0000256" key="1">
    <source>
        <dbReference type="SAM" id="MobiDB-lite"/>
    </source>
</evidence>
<dbReference type="EMBL" id="JBAHYK010000074">
    <property type="protein sequence ID" value="KAL0579032.1"/>
    <property type="molecule type" value="Genomic_DNA"/>
</dbReference>
<name>A0ABR3FV70_9AGAR</name>
<keyword evidence="5" id="KW-1185">Reference proteome</keyword>